<evidence type="ECO:0000313" key="14">
    <source>
        <dbReference type="EMBL" id="CAE8599704.1"/>
    </source>
</evidence>
<evidence type="ECO:0000256" key="11">
    <source>
        <dbReference type="ARBA" id="ARBA00023136"/>
    </source>
</evidence>
<evidence type="ECO:0000259" key="13">
    <source>
        <dbReference type="PROSITE" id="PS50222"/>
    </source>
</evidence>
<evidence type="ECO:0000256" key="10">
    <source>
        <dbReference type="ARBA" id="ARBA00023128"/>
    </source>
</evidence>
<dbReference type="Pfam" id="PF13499">
    <property type="entry name" value="EF-hand_7"/>
    <property type="match status" value="1"/>
</dbReference>
<organism evidence="14 15">
    <name type="scientific">Polarella glacialis</name>
    <name type="common">Dinoflagellate</name>
    <dbReference type="NCBI Taxonomy" id="89957"/>
    <lineage>
        <taxon>Eukaryota</taxon>
        <taxon>Sar</taxon>
        <taxon>Alveolata</taxon>
        <taxon>Dinophyceae</taxon>
        <taxon>Suessiales</taxon>
        <taxon>Suessiaceae</taxon>
        <taxon>Polarella</taxon>
    </lineage>
</organism>
<dbReference type="Pfam" id="PF00153">
    <property type="entry name" value="Mito_carr"/>
    <property type="match status" value="6"/>
</dbReference>
<accession>A0A813EH93</accession>
<dbReference type="EMBL" id="CAJNNV010011403">
    <property type="protein sequence ID" value="CAE8599704.1"/>
    <property type="molecule type" value="Genomic_DNA"/>
</dbReference>
<evidence type="ECO:0000256" key="8">
    <source>
        <dbReference type="ARBA" id="ARBA00022837"/>
    </source>
</evidence>
<keyword evidence="5" id="KW-0479">Metal-binding</keyword>
<keyword evidence="6" id="KW-0677">Repeat</keyword>
<dbReference type="PANTHER" id="PTHR24089">
    <property type="entry name" value="SOLUTE CARRIER FAMILY 25"/>
    <property type="match status" value="1"/>
</dbReference>
<dbReference type="CDD" id="cd00051">
    <property type="entry name" value="EFh"/>
    <property type="match status" value="1"/>
</dbReference>
<reference evidence="14" key="1">
    <citation type="submission" date="2021-02" db="EMBL/GenBank/DDBJ databases">
        <authorList>
            <person name="Dougan E. K."/>
            <person name="Rhodes N."/>
            <person name="Thang M."/>
            <person name="Chan C."/>
        </authorList>
    </citation>
    <scope>NUCLEOTIDE SEQUENCE</scope>
</reference>
<name>A0A813EH93_POLGL</name>
<keyword evidence="8" id="KW-0106">Calcium</keyword>
<dbReference type="InterPro" id="IPR002048">
    <property type="entry name" value="EF_hand_dom"/>
</dbReference>
<feature type="repeat" description="Solcar" evidence="12">
    <location>
        <begin position="21"/>
        <end position="108"/>
    </location>
</feature>
<keyword evidence="4 12" id="KW-0812">Transmembrane</keyword>
<feature type="repeat" description="Solcar" evidence="12">
    <location>
        <begin position="427"/>
        <end position="514"/>
    </location>
</feature>
<dbReference type="PROSITE" id="PS50920">
    <property type="entry name" value="SOLCAR"/>
    <property type="match status" value="5"/>
</dbReference>
<dbReference type="Proteomes" id="UP000654075">
    <property type="component" value="Unassembled WGS sequence"/>
</dbReference>
<gene>
    <name evidence="14" type="ORF">PGLA1383_LOCUS18049</name>
</gene>
<dbReference type="InterPro" id="IPR018247">
    <property type="entry name" value="EF_Hand_1_Ca_BS"/>
</dbReference>
<proteinExistence type="inferred from homology"/>
<keyword evidence="10" id="KW-0496">Mitochondrion</keyword>
<evidence type="ECO:0000256" key="4">
    <source>
        <dbReference type="ARBA" id="ARBA00022692"/>
    </source>
</evidence>
<dbReference type="FunFam" id="1.50.40.10:FF:000016">
    <property type="entry name" value="Solute carrier family 25 member 23"/>
    <property type="match status" value="1"/>
</dbReference>
<feature type="repeat" description="Solcar" evidence="12">
    <location>
        <begin position="121"/>
        <end position="204"/>
    </location>
</feature>
<evidence type="ECO:0000256" key="2">
    <source>
        <dbReference type="ARBA" id="ARBA00006375"/>
    </source>
</evidence>
<evidence type="ECO:0000256" key="12">
    <source>
        <dbReference type="PROSITE-ProRule" id="PRU00282"/>
    </source>
</evidence>
<evidence type="ECO:0000256" key="3">
    <source>
        <dbReference type="ARBA" id="ARBA00022448"/>
    </source>
</evidence>
<dbReference type="AlphaFoldDB" id="A0A813EH93"/>
<dbReference type="SMART" id="SM00054">
    <property type="entry name" value="EFh"/>
    <property type="match status" value="2"/>
</dbReference>
<protein>
    <recommendedName>
        <fullName evidence="13">EF-hand domain-containing protein</fullName>
    </recommendedName>
</protein>
<keyword evidence="7" id="KW-0999">Mitochondrion inner membrane</keyword>
<evidence type="ECO:0000313" key="15">
    <source>
        <dbReference type="Proteomes" id="UP000654075"/>
    </source>
</evidence>
<dbReference type="InterPro" id="IPR011992">
    <property type="entry name" value="EF-hand-dom_pair"/>
</dbReference>
<dbReference type="SUPFAM" id="SSF47473">
    <property type="entry name" value="EF-hand"/>
    <property type="match status" value="1"/>
</dbReference>
<evidence type="ECO:0000256" key="7">
    <source>
        <dbReference type="ARBA" id="ARBA00022792"/>
    </source>
</evidence>
<feature type="repeat" description="Solcar" evidence="12">
    <location>
        <begin position="523"/>
        <end position="609"/>
    </location>
</feature>
<dbReference type="GO" id="GO:0005509">
    <property type="term" value="F:calcium ion binding"/>
    <property type="evidence" value="ECO:0007669"/>
    <property type="project" value="InterPro"/>
</dbReference>
<feature type="domain" description="EF-hand" evidence="13">
    <location>
        <begin position="313"/>
        <end position="348"/>
    </location>
</feature>
<dbReference type="PROSITE" id="PS00018">
    <property type="entry name" value="EF_HAND_1"/>
    <property type="match status" value="1"/>
</dbReference>
<dbReference type="Gene3D" id="1.50.40.10">
    <property type="entry name" value="Mitochondrial carrier domain"/>
    <property type="match status" value="2"/>
</dbReference>
<evidence type="ECO:0000256" key="9">
    <source>
        <dbReference type="ARBA" id="ARBA00022989"/>
    </source>
</evidence>
<comment type="subcellular location">
    <subcellularLocation>
        <location evidence="1">Mitochondrion inner membrane</location>
        <topology evidence="1">Multi-pass membrane protein</topology>
    </subcellularLocation>
</comment>
<keyword evidence="9" id="KW-1133">Transmembrane helix</keyword>
<dbReference type="PRINTS" id="PR00926">
    <property type="entry name" value="MITOCARRIER"/>
</dbReference>
<feature type="repeat" description="Solcar" evidence="12">
    <location>
        <begin position="621"/>
        <end position="705"/>
    </location>
</feature>
<dbReference type="SUPFAM" id="SSF103506">
    <property type="entry name" value="Mitochondrial carrier"/>
    <property type="match status" value="3"/>
</dbReference>
<sequence>MASPESPGPGPGRAFASTQRLSPLELLVVGGAAGAGAKTITAPLDRIRLFYQVTPSATFSLRGAAQLAVEIGQRAGVEGLYRGHTATLAKAVPYAALQFYVYDAAMLQLGVADPVGNAAWSSTSKAAAAGAAAASFATIATYPLDVMRTRLMLHVGQRNYLLALEQVLQAEGHRALYRGMGPTLLGVVPYGALSFSTFEAIKVQLRRRHGAAADGSEDVDRIPVVERLAAGGCGGAVSQLAVYPLHVVRRRLQVQPSAEAPVVSSPSSRLVAVAAEAAAVASSGVSTKQMFHALDKDGSGDLCRSEVEPLARRLGMSVEDLWRRLDQDGSGRVSFEEFRRYSSARDAFRQIGGTEGVAGGLFRGASLAWVKGPITVGLALVTNDALKSLIARRHSNYEGDQFAPLPGQGYVAAAGEPSGKEQPGRQLKAIESLVCGGIAGALAKTVIAPGDRVKILFQTDPSKKFTVRAAMDTGREILRGEGVRGLWRGHGATLLRVVPYSATSFATFDPYKQKFREVLPQQSDVAVRFLAGAAAGTTATTLTYPLDVFRARMAAQRGNPAHDGYWHAASEVLRKEGPLALWRGLRPTLLGIVPYSGLSFCMFETLKAKILELRAAEGRGLQVHERLGAGAVSGLLAQSATYPLDVVRRRMQVSNKQNLNEMQIVREILRSEGARGLFKGLSMNWVKGPLAISVSFLVNDTLREYVSDRHTQ</sequence>
<keyword evidence="11 12" id="KW-0472">Membrane</keyword>
<dbReference type="GO" id="GO:0055085">
    <property type="term" value="P:transmembrane transport"/>
    <property type="evidence" value="ECO:0007669"/>
    <property type="project" value="InterPro"/>
</dbReference>
<dbReference type="InterPro" id="IPR002067">
    <property type="entry name" value="MCP"/>
</dbReference>
<evidence type="ECO:0000256" key="1">
    <source>
        <dbReference type="ARBA" id="ARBA00004448"/>
    </source>
</evidence>
<dbReference type="Gene3D" id="1.10.238.10">
    <property type="entry name" value="EF-hand"/>
    <property type="match status" value="1"/>
</dbReference>
<dbReference type="OrthoDB" id="270584at2759"/>
<dbReference type="PROSITE" id="PS50222">
    <property type="entry name" value="EF_HAND_2"/>
    <property type="match status" value="1"/>
</dbReference>
<dbReference type="InterPro" id="IPR023395">
    <property type="entry name" value="MCP_dom_sf"/>
</dbReference>
<comment type="caution">
    <text evidence="14">The sequence shown here is derived from an EMBL/GenBank/DDBJ whole genome shotgun (WGS) entry which is preliminary data.</text>
</comment>
<evidence type="ECO:0000256" key="5">
    <source>
        <dbReference type="ARBA" id="ARBA00022723"/>
    </source>
</evidence>
<keyword evidence="3" id="KW-0813">Transport</keyword>
<dbReference type="InterPro" id="IPR018108">
    <property type="entry name" value="MCP_transmembrane"/>
</dbReference>
<evidence type="ECO:0000256" key="6">
    <source>
        <dbReference type="ARBA" id="ARBA00022737"/>
    </source>
</evidence>
<comment type="similarity">
    <text evidence="2">Belongs to the mitochondrial carrier (TC 2.A.29) family.</text>
</comment>
<dbReference type="GO" id="GO:0005743">
    <property type="term" value="C:mitochondrial inner membrane"/>
    <property type="evidence" value="ECO:0007669"/>
    <property type="project" value="UniProtKB-SubCell"/>
</dbReference>
<dbReference type="OMA" id="RMAAHQG"/>
<keyword evidence="15" id="KW-1185">Reference proteome</keyword>